<dbReference type="OrthoDB" id="10058133at2759"/>
<dbReference type="RefSeq" id="XP_004227796.1">
    <property type="nucleotide sequence ID" value="XM_004227748.1"/>
</dbReference>
<gene>
    <name evidence="3" type="ORF">PCYB_003270</name>
</gene>
<dbReference type="InterPro" id="IPR044885">
    <property type="entry name" value="PRESA_N_sf"/>
</dbReference>
<keyword evidence="4" id="KW-1185">Reference proteome</keyword>
<evidence type="ECO:0000259" key="2">
    <source>
        <dbReference type="Pfam" id="PF09687"/>
    </source>
</evidence>
<dbReference type="Proteomes" id="UP000006319">
    <property type="component" value="Unassembled WGS sequence"/>
</dbReference>
<evidence type="ECO:0000313" key="4">
    <source>
        <dbReference type="Proteomes" id="UP000006319"/>
    </source>
</evidence>
<dbReference type="PhylomeDB" id="K6UNK4"/>
<dbReference type="Gene3D" id="6.10.280.180">
    <property type="entry name" value="Plasmodium RESA, N-terminal helical domain"/>
    <property type="match status" value="1"/>
</dbReference>
<organism evidence="3 4">
    <name type="scientific">Plasmodium cynomolgi (strain B)</name>
    <dbReference type="NCBI Taxonomy" id="1120755"/>
    <lineage>
        <taxon>Eukaryota</taxon>
        <taxon>Sar</taxon>
        <taxon>Alveolata</taxon>
        <taxon>Apicomplexa</taxon>
        <taxon>Aconoidasida</taxon>
        <taxon>Haemosporida</taxon>
        <taxon>Plasmodiidae</taxon>
        <taxon>Plasmodium</taxon>
        <taxon>Plasmodium (Plasmodium)</taxon>
    </lineage>
</organism>
<reference evidence="3 4" key="1">
    <citation type="journal article" date="2012" name="Nat. Genet.">
        <title>Plasmodium cynomolgi genome sequences provide insight into Plasmodium vivax and the monkey malaria clade.</title>
        <authorList>
            <person name="Tachibana S."/>
            <person name="Sullivan S.A."/>
            <person name="Kawai S."/>
            <person name="Nakamura S."/>
            <person name="Kim H.R."/>
            <person name="Goto N."/>
            <person name="Arisue N."/>
            <person name="Palacpac N.M.Q."/>
            <person name="Honma H."/>
            <person name="Yagi M."/>
            <person name="Tougan T."/>
            <person name="Katakai Y."/>
            <person name="Kaneko O."/>
            <person name="Mita T."/>
            <person name="Kita K."/>
            <person name="Yasutomi Y."/>
            <person name="Sutton P.L."/>
            <person name="Shakhbatyan R."/>
            <person name="Horii T."/>
            <person name="Yasunaga T."/>
            <person name="Barnwell J.W."/>
            <person name="Escalante A.A."/>
            <person name="Carlton J.M."/>
            <person name="Tanabe K."/>
        </authorList>
    </citation>
    <scope>NUCLEOTIDE SEQUENCE [LARGE SCALE GENOMIC DNA]</scope>
    <source>
        <strain evidence="3 4">B</strain>
    </source>
</reference>
<dbReference type="AlphaFoldDB" id="K6UNK4"/>
<protein>
    <submittedName>
        <fullName evidence="3">Phist protein</fullName>
    </submittedName>
</protein>
<dbReference type="EMBL" id="DF157365">
    <property type="protein sequence ID" value="GAB69578.1"/>
    <property type="molecule type" value="Genomic_DNA"/>
</dbReference>
<feature type="compositionally biased region" description="Low complexity" evidence="1">
    <location>
        <begin position="150"/>
        <end position="185"/>
    </location>
</feature>
<accession>K6UNK4</accession>
<feature type="region of interest" description="Disordered" evidence="1">
    <location>
        <begin position="202"/>
        <end position="221"/>
    </location>
</feature>
<dbReference type="KEGG" id="pcy:PCYB_003270"/>
<evidence type="ECO:0000256" key="1">
    <source>
        <dbReference type="SAM" id="MobiDB-lite"/>
    </source>
</evidence>
<feature type="domain" description="Plasmodium RESA N-terminal" evidence="2">
    <location>
        <begin position="255"/>
        <end position="375"/>
    </location>
</feature>
<dbReference type="VEuPathDB" id="PlasmoDB:PCYB_003270"/>
<sequence length="390" mass="42928">MESCNARTVVFPVNDSSTNKRNGNLNYFSTPLGGVGEKSSRKSSGNFTLLKPMHILLIALLSLLLQNNHTHEQTGTFKLQYSSRYSRNLSEQHRRKLRISNHTKTTVDVAPNASDHSNDKNDISGSQVNSNIGDKIDDEAASVNGSKGAIANGSKSASANGSKGASANGSKGASANGSKGESANGNDHDSIVTLIKNKNTKDSVDGALKGSSNIKNDTEADSENKIMNTTGGMAISEKSTNQDNSTDSKNVKQMTVNIIRDLVNSLDETVRISQMIYIFIHMMTFERIKYDNLENDLIIYANKAANKLAVPEGYKTKELKKVQNSLKASVFEFEKKAYRNIANVIYSSERSRIGLELDMKYFTGKWNAFRKEKENIAKKQIETAMKNYQK</sequence>
<name>K6UNK4_PLACD</name>
<feature type="region of interest" description="Disordered" evidence="1">
    <location>
        <begin position="88"/>
        <end position="133"/>
    </location>
</feature>
<evidence type="ECO:0000313" key="3">
    <source>
        <dbReference type="EMBL" id="GAB69578.1"/>
    </source>
</evidence>
<feature type="compositionally biased region" description="Polar residues" evidence="1">
    <location>
        <begin position="123"/>
        <end position="132"/>
    </location>
</feature>
<dbReference type="GeneID" id="14696120"/>
<proteinExistence type="predicted"/>
<feature type="region of interest" description="Disordered" evidence="1">
    <location>
        <begin position="150"/>
        <end position="188"/>
    </location>
</feature>
<dbReference type="Pfam" id="PF09687">
    <property type="entry name" value="PRESAN"/>
    <property type="match status" value="1"/>
</dbReference>
<dbReference type="InterPro" id="IPR019111">
    <property type="entry name" value="PRESA_N"/>
</dbReference>